<dbReference type="PANTHER" id="PTHR36142">
    <property type="entry name" value="METALLO-HYDROLASE/OXIDOREDUCTASE SUPERFAMILY PROTEIN"/>
    <property type="match status" value="1"/>
</dbReference>
<reference evidence="1 2" key="1">
    <citation type="submission" date="2018-06" db="EMBL/GenBank/DDBJ databases">
        <title>Complete Genomes of Monosporascus.</title>
        <authorList>
            <person name="Robinson A.J."/>
            <person name="Natvig D.O."/>
        </authorList>
    </citation>
    <scope>NUCLEOTIDE SEQUENCE [LARGE SCALE GENOMIC DNA]</scope>
    <source>
        <strain evidence="1 2">CBS 110550</strain>
    </source>
</reference>
<evidence type="ECO:0000313" key="2">
    <source>
        <dbReference type="Proteomes" id="UP000293360"/>
    </source>
</evidence>
<comment type="caution">
    <text evidence="1">The sequence shown here is derived from an EMBL/GenBank/DDBJ whole genome shotgun (WGS) entry which is preliminary data.</text>
</comment>
<name>A0A4Q4T659_9PEZI</name>
<accession>A0A4Q4T659</accession>
<dbReference type="AlphaFoldDB" id="A0A4Q4T659"/>
<protein>
    <submittedName>
        <fullName evidence="1">Uncharacterized protein</fullName>
    </submittedName>
</protein>
<organism evidence="1 2">
    <name type="scientific">Monosporascus ibericus</name>
    <dbReference type="NCBI Taxonomy" id="155417"/>
    <lineage>
        <taxon>Eukaryota</taxon>
        <taxon>Fungi</taxon>
        <taxon>Dikarya</taxon>
        <taxon>Ascomycota</taxon>
        <taxon>Pezizomycotina</taxon>
        <taxon>Sordariomycetes</taxon>
        <taxon>Xylariomycetidae</taxon>
        <taxon>Xylariales</taxon>
        <taxon>Xylariales incertae sedis</taxon>
        <taxon>Monosporascus</taxon>
    </lineage>
</organism>
<sequence>MPTEDRQKTLRAHIDNGGNGLRPVMTNINGDNSWLISFPRPAAERVSAGRSYYHVVLEPWLAEPGYAVFVAPWFSRTHRNCVAAATDGASVDAVVREIEQAAGSAGHAAAGVDAIFIFYTTTDHEHRQTLLTFAPSVPVFAVPEAAKRISGWGHFDCVVDMATFDGTSSWRASHPGVPLPGWLSAMSLKTHFHCFGFALMWSRDDEKHEAILSFPHGFRPEKDTSIVESLLGASPPLRILAMMHPLKESFVWGALLSPGVRNGLQLWRMAGPKYWANTADMEFIYTGVFMWGVNDKRHTLDWALKLEQNETRADANLARPNLVNIENGACYVLE</sequence>
<proteinExistence type="predicted"/>
<dbReference type="EMBL" id="QJNU01000465">
    <property type="protein sequence ID" value="RYO98323.1"/>
    <property type="molecule type" value="Genomic_DNA"/>
</dbReference>
<dbReference type="OrthoDB" id="9971601at2759"/>
<keyword evidence="2" id="KW-1185">Reference proteome</keyword>
<evidence type="ECO:0000313" key="1">
    <source>
        <dbReference type="EMBL" id="RYO98323.1"/>
    </source>
</evidence>
<dbReference type="Proteomes" id="UP000293360">
    <property type="component" value="Unassembled WGS sequence"/>
</dbReference>
<dbReference type="PANTHER" id="PTHR36142:SF2">
    <property type="entry name" value="METALLO-HYDROLASE_OXIDOREDUCTASE SUPERFAMILY PROTEIN"/>
    <property type="match status" value="1"/>
</dbReference>
<gene>
    <name evidence="1" type="ORF">DL764_007124</name>
</gene>